<dbReference type="Pfam" id="PF11287">
    <property type="entry name" value="DUF3088"/>
    <property type="match status" value="1"/>
</dbReference>
<dbReference type="InterPro" id="IPR021439">
    <property type="entry name" value="DUF3088"/>
</dbReference>
<dbReference type="Proteomes" id="UP001380365">
    <property type="component" value="Unassembled WGS sequence"/>
</dbReference>
<dbReference type="RefSeq" id="WP_132882052.1">
    <property type="nucleotide sequence ID" value="NZ_JBBGZA010000001.1"/>
</dbReference>
<keyword evidence="2" id="KW-1185">Reference proteome</keyword>
<dbReference type="EMBL" id="JBBGZA010000001">
    <property type="protein sequence ID" value="MEJ5095058.1"/>
    <property type="molecule type" value="Genomic_DNA"/>
</dbReference>
<evidence type="ECO:0000313" key="1">
    <source>
        <dbReference type="EMBL" id="MEJ5095058.1"/>
    </source>
</evidence>
<proteinExistence type="predicted"/>
<protein>
    <submittedName>
        <fullName evidence="1">DUF3088 domain-containing protein</fullName>
    </submittedName>
</protein>
<name>A0ABU8Q6C8_9SPHN</name>
<comment type="caution">
    <text evidence="1">The sequence shown here is derived from an EMBL/GenBank/DDBJ whole genome shotgun (WGS) entry which is preliminary data.</text>
</comment>
<reference evidence="1 2" key="1">
    <citation type="submission" date="2023-12" db="EMBL/GenBank/DDBJ databases">
        <title>Gut-associated functions are favored during microbiome assembly across C. elegans life.</title>
        <authorList>
            <person name="Zimmermann J."/>
        </authorList>
    </citation>
    <scope>NUCLEOTIDE SEQUENCE [LARGE SCALE GENOMIC DNA]</scope>
    <source>
        <strain evidence="1 2">JUb134</strain>
    </source>
</reference>
<evidence type="ECO:0000313" key="2">
    <source>
        <dbReference type="Proteomes" id="UP001380365"/>
    </source>
</evidence>
<organism evidence="1 2">
    <name type="scientific">Sphingomonas molluscorum</name>
    <dbReference type="NCBI Taxonomy" id="418184"/>
    <lineage>
        <taxon>Bacteria</taxon>
        <taxon>Pseudomonadati</taxon>
        <taxon>Pseudomonadota</taxon>
        <taxon>Alphaproteobacteria</taxon>
        <taxon>Sphingomonadales</taxon>
        <taxon>Sphingomonadaceae</taxon>
        <taxon>Sphingomonas</taxon>
    </lineage>
</organism>
<accession>A0ABU8Q6C8</accession>
<sequence length="115" mass="12744">MDRDKLIIIKPDFVDPTLSGTRFYCWHCALMEGVLVSFPTLATRIDVLRVDWARPRQAVVELVGAENQSLPLLLLADDADARIATGSHNGQAFVQGKDAILEALSRRHGIPFPHP</sequence>
<gene>
    <name evidence="1" type="ORF">WH159_10990</name>
</gene>